<accession>A0ABY4FXM8</accession>
<evidence type="ECO:0000313" key="2">
    <source>
        <dbReference type="EMBL" id="UOQ61055.1"/>
    </source>
</evidence>
<feature type="transmembrane region" description="Helical" evidence="1">
    <location>
        <begin position="69"/>
        <end position="91"/>
    </location>
</feature>
<keyword evidence="1" id="KW-0812">Transmembrane</keyword>
<protein>
    <submittedName>
        <fullName evidence="2">Uncharacterized protein</fullName>
    </submittedName>
</protein>
<evidence type="ECO:0000313" key="3">
    <source>
        <dbReference type="Proteomes" id="UP000831775"/>
    </source>
</evidence>
<sequence length="99" mass="9912">MSAPQSGPGSEPSTHRALHGTALVAGLLALGVLFTGPSGVPGYLISIGIGAVALYIGHRAVARSGPLRWAAIVGLVLSYLQVLVSVGLLAARLGRLFAG</sequence>
<keyword evidence="3" id="KW-1185">Reference proteome</keyword>
<reference evidence="2 3" key="1">
    <citation type="submission" date="2022-04" db="EMBL/GenBank/DDBJ databases">
        <title>Leucobacter sp. isolated from rhizosphere of onion.</title>
        <authorList>
            <person name="Won M."/>
            <person name="Lee C.-M."/>
            <person name="Woen H.-Y."/>
            <person name="Kwon S.-W."/>
        </authorList>
    </citation>
    <scope>NUCLEOTIDE SEQUENCE [LARGE SCALE GENOMIC DNA]</scope>
    <source>
        <strain evidence="2 3">H25R-14</strain>
    </source>
</reference>
<proteinExistence type="predicted"/>
<dbReference type="EMBL" id="CP095043">
    <property type="protein sequence ID" value="UOQ61055.1"/>
    <property type="molecule type" value="Genomic_DNA"/>
</dbReference>
<dbReference type="RefSeq" id="WP_244687193.1">
    <property type="nucleotide sequence ID" value="NZ_CP095043.1"/>
</dbReference>
<dbReference type="Proteomes" id="UP000831775">
    <property type="component" value="Chromosome"/>
</dbReference>
<gene>
    <name evidence="2" type="ORF">MUN76_03515</name>
</gene>
<keyword evidence="1" id="KW-0472">Membrane</keyword>
<keyword evidence="1" id="KW-1133">Transmembrane helix</keyword>
<feature type="transmembrane region" description="Helical" evidence="1">
    <location>
        <begin position="17"/>
        <end position="34"/>
    </location>
</feature>
<name>A0ABY4FXM8_9MICO</name>
<organism evidence="2 3">
    <name type="scientific">Leucobacter rhizosphaerae</name>
    <dbReference type="NCBI Taxonomy" id="2932245"/>
    <lineage>
        <taxon>Bacteria</taxon>
        <taxon>Bacillati</taxon>
        <taxon>Actinomycetota</taxon>
        <taxon>Actinomycetes</taxon>
        <taxon>Micrococcales</taxon>
        <taxon>Microbacteriaceae</taxon>
        <taxon>Leucobacter</taxon>
    </lineage>
</organism>
<evidence type="ECO:0000256" key="1">
    <source>
        <dbReference type="SAM" id="Phobius"/>
    </source>
</evidence>